<dbReference type="KEGG" id="bgt:106056102"/>
<feature type="region of interest" description="Disordered" evidence="1">
    <location>
        <begin position="200"/>
        <end position="252"/>
    </location>
</feature>
<proteinExistence type="predicted"/>
<evidence type="ECO:0000256" key="1">
    <source>
        <dbReference type="SAM" id="MobiDB-lite"/>
    </source>
</evidence>
<reference evidence="2" key="1">
    <citation type="submission" date="2020-05" db="UniProtKB">
        <authorList>
            <consortium name="EnsemblMetazoa"/>
        </authorList>
    </citation>
    <scope>IDENTIFICATION</scope>
    <source>
        <strain evidence="2">BB02</strain>
    </source>
</reference>
<sequence length="291" mass="32418">MYLEQPPLIQSDPMYPKQPPLIQPHPMYPEQPPLIQPLPMYPEQPPLIQPHPMYPDQSSFPQYPPFLEEPVLPQPSLSTEQQPQHIELPVTRINEAVSPTSKISKSCHQLRSNLCSPSTEHHTLTSPQVSLSNTCASNSDETVDIEPDNHGSCSQTWAEQEPPPQVEETESFNSTLEILQKYLIAASRLISDSEHARQLKQCKKTKPHTVSGQSVDSDLNTSGTQSGELSENTSHIVQDGETSSNQELGQPNDALKLCNARKKKTAKINKNESLSECRLKLQNKVVPVVIS</sequence>
<dbReference type="AlphaFoldDB" id="A0A2C9K8V2"/>
<name>A0A2C9K8V2_BIOGL</name>
<feature type="region of interest" description="Disordered" evidence="1">
    <location>
        <begin position="146"/>
        <end position="165"/>
    </location>
</feature>
<feature type="compositionally biased region" description="Pro residues" evidence="1">
    <location>
        <begin position="16"/>
        <end position="34"/>
    </location>
</feature>
<evidence type="ECO:0000313" key="3">
    <source>
        <dbReference type="Proteomes" id="UP000076420"/>
    </source>
</evidence>
<evidence type="ECO:0000313" key="2">
    <source>
        <dbReference type="EnsemblMetazoa" id="BGLB016550-PA"/>
    </source>
</evidence>
<organism evidence="2 3">
    <name type="scientific">Biomphalaria glabrata</name>
    <name type="common">Bloodfluke planorb</name>
    <name type="synonym">Freshwater snail</name>
    <dbReference type="NCBI Taxonomy" id="6526"/>
    <lineage>
        <taxon>Eukaryota</taxon>
        <taxon>Metazoa</taxon>
        <taxon>Spiralia</taxon>
        <taxon>Lophotrochozoa</taxon>
        <taxon>Mollusca</taxon>
        <taxon>Gastropoda</taxon>
        <taxon>Heterobranchia</taxon>
        <taxon>Euthyneura</taxon>
        <taxon>Panpulmonata</taxon>
        <taxon>Hygrophila</taxon>
        <taxon>Lymnaeoidea</taxon>
        <taxon>Planorbidae</taxon>
        <taxon>Biomphalaria</taxon>
    </lineage>
</organism>
<feature type="region of interest" description="Disordered" evidence="1">
    <location>
        <begin position="1"/>
        <end position="34"/>
    </location>
</feature>
<accession>A0A2C9K8V2</accession>
<dbReference type="VEuPathDB" id="VectorBase:BGLAX_047240"/>
<gene>
    <name evidence="2" type="primary">106056102</name>
</gene>
<protein>
    <submittedName>
        <fullName evidence="2">Uncharacterized protein</fullName>
    </submittedName>
</protein>
<dbReference type="Proteomes" id="UP000076420">
    <property type="component" value="Unassembled WGS sequence"/>
</dbReference>
<dbReference type="EnsemblMetazoa" id="BGLB016550-RA">
    <property type="protein sequence ID" value="BGLB016550-PA"/>
    <property type="gene ID" value="BGLB016550"/>
</dbReference>
<dbReference type="VEuPathDB" id="VectorBase:BGLB016550"/>
<feature type="compositionally biased region" description="Polar residues" evidence="1">
    <location>
        <begin position="208"/>
        <end position="249"/>
    </location>
</feature>